<name>Q3A897_SYNC1</name>
<gene>
    <name evidence="2" type="primary">pulN-2</name>
    <name evidence="2" type="ordered locus">Pcar_0133</name>
</gene>
<organism evidence="2 3">
    <name type="scientific">Syntrophotalea carbinolica (strain DSM 2380 / NBRC 103641 / GraBd1)</name>
    <name type="common">Pelobacter carbinolicus</name>
    <dbReference type="NCBI Taxonomy" id="338963"/>
    <lineage>
        <taxon>Bacteria</taxon>
        <taxon>Pseudomonadati</taxon>
        <taxon>Thermodesulfobacteriota</taxon>
        <taxon>Desulfuromonadia</taxon>
        <taxon>Desulfuromonadales</taxon>
        <taxon>Syntrophotaleaceae</taxon>
        <taxon>Syntrophotalea</taxon>
    </lineage>
</organism>
<dbReference type="STRING" id="338963.Pcar_0133"/>
<dbReference type="Proteomes" id="UP000002534">
    <property type="component" value="Chromosome"/>
</dbReference>
<dbReference type="HOGENOM" id="CLU_1446373_0_0_7"/>
<sequence length="187" mass="21294">MKTTLNLAVRHNLVWHLSVTIARWLLPLLGCWLIYLLVSQGMVLHRWQNLEKERVALTAKVRSEYPAASRPVSAEAIKRQEDEMAFVNTLAAKDRFSWTELLGRLEKALTQGITLTGIEPNTQVGSLQITGLAENVGTLQKYLTSHLHTESLSDIYLLRQEFRKIKVQGGQEQSVVAFRIEIKKAFR</sequence>
<evidence type="ECO:0000313" key="2">
    <source>
        <dbReference type="EMBL" id="ABA87395.1"/>
    </source>
</evidence>
<protein>
    <submittedName>
        <fullName evidence="2">Type II secretion system protein PulN, putative</fullName>
    </submittedName>
</protein>
<keyword evidence="3" id="KW-1185">Reference proteome</keyword>
<dbReference type="eggNOG" id="COG3166">
    <property type="taxonomic scope" value="Bacteria"/>
</dbReference>
<feature type="transmembrane region" description="Helical" evidence="1">
    <location>
        <begin position="13"/>
        <end position="38"/>
    </location>
</feature>
<reference evidence="3" key="1">
    <citation type="submission" date="2005-10" db="EMBL/GenBank/DDBJ databases">
        <title>Complete sequence of Pelobacter carbinolicus DSM 2380.</title>
        <authorList>
            <person name="Copeland A."/>
            <person name="Lucas S."/>
            <person name="Lapidus A."/>
            <person name="Barry K."/>
            <person name="Detter J.C."/>
            <person name="Glavina T."/>
            <person name="Hammon N."/>
            <person name="Israni S."/>
            <person name="Pitluck S."/>
            <person name="Chertkov O."/>
            <person name="Schmutz J."/>
            <person name="Larimer F."/>
            <person name="Land M."/>
            <person name="Kyrpides N."/>
            <person name="Ivanova N."/>
            <person name="Richardson P."/>
        </authorList>
    </citation>
    <scope>NUCLEOTIDE SEQUENCE [LARGE SCALE GENOMIC DNA]</scope>
    <source>
        <strain evidence="3">DSM 2380 / NBRC 103641 / GraBd1</strain>
    </source>
</reference>
<evidence type="ECO:0000313" key="3">
    <source>
        <dbReference type="Proteomes" id="UP000002534"/>
    </source>
</evidence>
<dbReference type="KEGG" id="pca:Pcar_0133"/>
<dbReference type="AlphaFoldDB" id="Q3A897"/>
<keyword evidence="1" id="KW-0472">Membrane</keyword>
<dbReference type="EMBL" id="CP000142">
    <property type="protein sequence ID" value="ABA87395.1"/>
    <property type="molecule type" value="Genomic_DNA"/>
</dbReference>
<reference evidence="2 3" key="2">
    <citation type="journal article" date="2012" name="BMC Genomics">
        <title>The genome of Pelobacter carbinolicus reveals surprising metabolic capabilities and physiological features.</title>
        <authorList>
            <person name="Aklujkar M."/>
            <person name="Haveman S.A."/>
            <person name="Didonato R.Jr."/>
            <person name="Chertkov O."/>
            <person name="Han C.S."/>
            <person name="Land M.L."/>
            <person name="Brown P."/>
            <person name="Lovley D.R."/>
        </authorList>
    </citation>
    <scope>NUCLEOTIDE SEQUENCE [LARGE SCALE GENOMIC DNA]</scope>
    <source>
        <strain evidence="3">DSM 2380 / NBRC 103641 / GraBd1</strain>
    </source>
</reference>
<evidence type="ECO:0000256" key="1">
    <source>
        <dbReference type="SAM" id="Phobius"/>
    </source>
</evidence>
<dbReference type="RefSeq" id="WP_011339786.1">
    <property type="nucleotide sequence ID" value="NC_007498.2"/>
</dbReference>
<proteinExistence type="predicted"/>
<keyword evidence="1" id="KW-0812">Transmembrane</keyword>
<accession>Q3A897</accession>
<dbReference type="OrthoDB" id="5395573at2"/>
<keyword evidence="1" id="KW-1133">Transmembrane helix</keyword>